<keyword evidence="4" id="KW-0479">Metal-binding</keyword>
<feature type="transmembrane region" description="Helical" evidence="5">
    <location>
        <begin position="530"/>
        <end position="551"/>
    </location>
</feature>
<comment type="PTM">
    <text evidence="3 4">Topaquinone (TPQ) is generated by copper-dependent autoxidation of a specific tyrosyl residue.</text>
</comment>
<keyword evidence="5" id="KW-0812">Transmembrane</keyword>
<dbReference type="InterPro" id="IPR000269">
    <property type="entry name" value="Cu_amine_oxidase"/>
</dbReference>
<evidence type="ECO:0000256" key="4">
    <source>
        <dbReference type="RuleBase" id="RU000672"/>
    </source>
</evidence>
<organism evidence="7 8">
    <name type="scientific">Botryosphaeria parva (strain UCR-NP2)</name>
    <name type="common">Grapevine canker fungus</name>
    <name type="synonym">Neofusicoccum parvum</name>
    <dbReference type="NCBI Taxonomy" id="1287680"/>
    <lineage>
        <taxon>Eukaryota</taxon>
        <taxon>Fungi</taxon>
        <taxon>Dikarya</taxon>
        <taxon>Ascomycota</taxon>
        <taxon>Pezizomycotina</taxon>
        <taxon>Dothideomycetes</taxon>
        <taxon>Dothideomycetes incertae sedis</taxon>
        <taxon>Botryosphaeriales</taxon>
        <taxon>Botryosphaeriaceae</taxon>
        <taxon>Neofusicoccum</taxon>
    </lineage>
</organism>
<dbReference type="KEGG" id="npa:UCRNP2_5899"/>
<dbReference type="SUPFAM" id="SSF103473">
    <property type="entry name" value="MFS general substrate transporter"/>
    <property type="match status" value="1"/>
</dbReference>
<dbReference type="InterPro" id="IPR020846">
    <property type="entry name" value="MFS_dom"/>
</dbReference>
<feature type="active site" description="Schiff-base intermediate with substrate; via topaquinone" evidence="2">
    <location>
        <position position="132"/>
    </location>
</feature>
<evidence type="ECO:0000313" key="7">
    <source>
        <dbReference type="EMBL" id="EOD47345.1"/>
    </source>
</evidence>
<feature type="transmembrane region" description="Helical" evidence="5">
    <location>
        <begin position="585"/>
        <end position="605"/>
    </location>
</feature>
<reference evidence="8" key="1">
    <citation type="journal article" date="2013" name="Genome Announc.">
        <title>Draft genome sequence of Neofusicoccum parvum isolate UCR-NP2, a fungal vascular pathogen associated with grapevine cankers.</title>
        <authorList>
            <person name="Blanco-Ulate B."/>
            <person name="Rolshausen P."/>
            <person name="Cantu D."/>
        </authorList>
    </citation>
    <scope>NUCLEOTIDE SEQUENCE [LARGE SCALE GENOMIC DNA]</scope>
    <source>
        <strain evidence="8">UCR-NP2</strain>
    </source>
</reference>
<dbReference type="eggNOG" id="KOG1186">
    <property type="taxonomic scope" value="Eukaryota"/>
</dbReference>
<dbReference type="GO" id="GO:0005886">
    <property type="term" value="C:plasma membrane"/>
    <property type="evidence" value="ECO:0007669"/>
    <property type="project" value="TreeGrafter"/>
</dbReference>
<feature type="transmembrane region" description="Helical" evidence="5">
    <location>
        <begin position="563"/>
        <end position="580"/>
    </location>
</feature>
<protein>
    <recommendedName>
        <fullName evidence="4">Amine oxidase</fullName>
        <ecNumber evidence="4">1.4.3.-</ecNumber>
    </recommendedName>
</protein>
<dbReference type="GO" id="GO:0008131">
    <property type="term" value="F:primary methylamine oxidase activity"/>
    <property type="evidence" value="ECO:0007669"/>
    <property type="project" value="InterPro"/>
</dbReference>
<dbReference type="GO" id="GO:0048038">
    <property type="term" value="F:quinone binding"/>
    <property type="evidence" value="ECO:0007669"/>
    <property type="project" value="InterPro"/>
</dbReference>
<dbReference type="Gene3D" id="2.70.98.20">
    <property type="entry name" value="Copper amine oxidase, catalytic domain"/>
    <property type="match status" value="1"/>
</dbReference>
<dbReference type="EC" id="1.4.3.-" evidence="4"/>
<dbReference type="InterPro" id="IPR015798">
    <property type="entry name" value="Cu_amine_oxidase_C"/>
</dbReference>
<feature type="transmembrane region" description="Helical" evidence="5">
    <location>
        <begin position="617"/>
        <end position="637"/>
    </location>
</feature>
<feature type="domain" description="Major facilitator superfamily (MFS) profile" evidence="6">
    <location>
        <begin position="460"/>
        <end position="683"/>
    </location>
</feature>
<feature type="transmembrane region" description="Helical" evidence="5">
    <location>
        <begin position="498"/>
        <end position="518"/>
    </location>
</feature>
<keyword evidence="4" id="KW-0560">Oxidoreductase</keyword>
<dbReference type="Proteomes" id="UP000013521">
    <property type="component" value="Unassembled WGS sequence"/>
</dbReference>
<dbReference type="HOGENOM" id="CLU_402763_0_0_1"/>
<dbReference type="GO" id="GO:0022857">
    <property type="term" value="F:transmembrane transporter activity"/>
    <property type="evidence" value="ECO:0007669"/>
    <property type="project" value="InterPro"/>
</dbReference>
<feature type="active site" description="Proton acceptor" evidence="2">
    <location>
        <position position="59"/>
    </location>
</feature>
<dbReference type="eggNOG" id="KOG2504">
    <property type="taxonomic scope" value="Eukaryota"/>
</dbReference>
<dbReference type="Pfam" id="PF01179">
    <property type="entry name" value="Cu_amine_oxid"/>
    <property type="match status" value="1"/>
</dbReference>
<evidence type="ECO:0000259" key="6">
    <source>
        <dbReference type="PROSITE" id="PS50850"/>
    </source>
</evidence>
<evidence type="ECO:0000256" key="3">
    <source>
        <dbReference type="PIRSR" id="PIRSR600269-51"/>
    </source>
</evidence>
<dbReference type="InterPro" id="IPR036460">
    <property type="entry name" value="Cu_amine_oxidase_C_sf"/>
</dbReference>
<keyword evidence="4" id="KW-0186">Copper</keyword>
<comment type="similarity">
    <text evidence="4">Belongs to the copper/topaquinone oxidase family.</text>
</comment>
<keyword evidence="5" id="KW-0472">Membrane</keyword>
<dbReference type="OrthoDB" id="3341590at2759"/>
<dbReference type="SUPFAM" id="SSF49998">
    <property type="entry name" value="Amine oxidase catalytic domain"/>
    <property type="match status" value="1"/>
</dbReference>
<dbReference type="InterPro" id="IPR011701">
    <property type="entry name" value="MFS"/>
</dbReference>
<dbReference type="Pfam" id="PF07690">
    <property type="entry name" value="MFS_1"/>
    <property type="match status" value="1"/>
</dbReference>
<evidence type="ECO:0000256" key="2">
    <source>
        <dbReference type="PIRSR" id="PIRSR600269-50"/>
    </source>
</evidence>
<proteinExistence type="inferred from homology"/>
<dbReference type="GO" id="GO:0009308">
    <property type="term" value="P:amine metabolic process"/>
    <property type="evidence" value="ECO:0007669"/>
    <property type="project" value="UniProtKB-UniRule"/>
</dbReference>
<feature type="transmembrane region" description="Helical" evidence="5">
    <location>
        <begin position="649"/>
        <end position="673"/>
    </location>
</feature>
<dbReference type="PRINTS" id="PR00766">
    <property type="entry name" value="CUDAOXIDASE"/>
</dbReference>
<dbReference type="EMBL" id="KB916340">
    <property type="protein sequence ID" value="EOD47345.1"/>
    <property type="molecule type" value="Genomic_DNA"/>
</dbReference>
<keyword evidence="5" id="KW-1133">Transmembrane helix</keyword>
<dbReference type="PANTHER" id="PTHR10638">
    <property type="entry name" value="COPPER AMINE OXIDASE"/>
    <property type="match status" value="1"/>
</dbReference>
<dbReference type="InterPro" id="IPR036259">
    <property type="entry name" value="MFS_trans_sf"/>
</dbReference>
<dbReference type="PANTHER" id="PTHR10638:SF20">
    <property type="entry name" value="AMINE OXIDASE"/>
    <property type="match status" value="1"/>
</dbReference>
<evidence type="ECO:0000256" key="1">
    <source>
        <dbReference type="ARBA" id="ARBA00004141"/>
    </source>
</evidence>
<gene>
    <name evidence="7" type="ORF">UCRNP2_5899</name>
</gene>
<comment type="subcellular location">
    <subcellularLocation>
        <location evidence="1">Membrane</location>
        <topology evidence="1">Multi-pass membrane protein</topology>
    </subcellularLocation>
</comment>
<dbReference type="AlphaFoldDB" id="R1G765"/>
<comment type="cofactor">
    <cofactor evidence="4">
        <name>Cu cation</name>
        <dbReference type="ChEBI" id="CHEBI:23378"/>
    </cofactor>
    <text evidence="4">Contains 1 topaquinone per subunit.</text>
</comment>
<dbReference type="PROSITE" id="PS50850">
    <property type="entry name" value="MFS"/>
    <property type="match status" value="1"/>
</dbReference>
<name>R1G765_BOTPV</name>
<feature type="modified residue" description="2',4',5'-topaquinone" evidence="3">
    <location>
        <position position="132"/>
    </location>
</feature>
<dbReference type="GO" id="GO:0005507">
    <property type="term" value="F:copper ion binding"/>
    <property type="evidence" value="ECO:0007669"/>
    <property type="project" value="InterPro"/>
</dbReference>
<sequence>MLKSASNLQPDTEQRLNLGLHLFDVNYRGDRIIYEVGLEEALAHYAGNDPIQSGTAYLDSTYEMGGNSMPLVPGYDCPAYATYLSSPFNRNSICLFESTADYPIQRHISGAYVSVTKNTYFTIRHISTIGNYDYLFSYSFYMDGSLRLDVRASGYIQTAYYAHNTEYGYQIHDALSGSMHDHVINFKLDLDVLGTRNTLTNTTFTPSIETYPWSKTPRNTMKLVRSTVASEDEGKLSWGENRATQWAVVNTDETLFGNPRGYKIIPDGAVHLTIKNSSNLANAANWAEHDFFVTKQKDTEPRAGHPRNVQDVHNPVVDFAKFFDGESLVQEDLVLWVNLGMHHVPHTGDLPNTVFTTAHSGLHIAPLNYLPGDPSRETVNMCLVLCIAARVPRTILTPSPLFAPAPALPMSEPGIDTATPAQDPLGNLEKQSQDVVLNETSSNAPSAPAPPPAPNGGFKAWTQVAAGHLVIFNCWGYLSSFGLFQSHYTTTLSATPSAISWIGSVQILLIYLTGTFSGRALDAGHFLPTVLLGSLLQTAGVLLTSACTQYWQLFLAQGLCKGLGDGLVFCPTVALVATYFSTRRALAISAAATGGATGGVVFPLMARQLLPTVGFGWTVRAMGLVVALNAAVFLAVARVRVAPRSAGPLVEWGAFAEPAFGLFCAGMFLNLISQNGLEWKTKM</sequence>
<dbReference type="Gene3D" id="1.20.1250.20">
    <property type="entry name" value="MFS general substrate transporter like domains"/>
    <property type="match status" value="1"/>
</dbReference>
<dbReference type="STRING" id="1287680.R1G765"/>
<keyword evidence="2 4" id="KW-0801">TPQ</keyword>
<evidence type="ECO:0000313" key="8">
    <source>
        <dbReference type="Proteomes" id="UP000013521"/>
    </source>
</evidence>
<evidence type="ECO:0000256" key="5">
    <source>
        <dbReference type="SAM" id="Phobius"/>
    </source>
</evidence>
<accession>R1G765</accession>